<dbReference type="OrthoDB" id="10259236at2759"/>
<accession>A0A6A6HGH4</accession>
<organism evidence="1 2">
    <name type="scientific">Viridothelium virens</name>
    <name type="common">Speckled blister lichen</name>
    <name type="synonym">Trypethelium virens</name>
    <dbReference type="NCBI Taxonomy" id="1048519"/>
    <lineage>
        <taxon>Eukaryota</taxon>
        <taxon>Fungi</taxon>
        <taxon>Dikarya</taxon>
        <taxon>Ascomycota</taxon>
        <taxon>Pezizomycotina</taxon>
        <taxon>Dothideomycetes</taxon>
        <taxon>Dothideomycetes incertae sedis</taxon>
        <taxon>Trypetheliales</taxon>
        <taxon>Trypetheliaceae</taxon>
        <taxon>Viridothelium</taxon>
    </lineage>
</organism>
<proteinExistence type="predicted"/>
<dbReference type="Proteomes" id="UP000800092">
    <property type="component" value="Unassembled WGS sequence"/>
</dbReference>
<evidence type="ECO:0000313" key="2">
    <source>
        <dbReference type="Proteomes" id="UP000800092"/>
    </source>
</evidence>
<name>A0A6A6HGH4_VIRVR</name>
<dbReference type="EMBL" id="ML991781">
    <property type="protein sequence ID" value="KAF2237226.1"/>
    <property type="molecule type" value="Genomic_DNA"/>
</dbReference>
<reference evidence="1" key="1">
    <citation type="journal article" date="2020" name="Stud. Mycol.">
        <title>101 Dothideomycetes genomes: a test case for predicting lifestyles and emergence of pathogens.</title>
        <authorList>
            <person name="Haridas S."/>
            <person name="Albert R."/>
            <person name="Binder M."/>
            <person name="Bloem J."/>
            <person name="Labutti K."/>
            <person name="Salamov A."/>
            <person name="Andreopoulos B."/>
            <person name="Baker S."/>
            <person name="Barry K."/>
            <person name="Bills G."/>
            <person name="Bluhm B."/>
            <person name="Cannon C."/>
            <person name="Castanera R."/>
            <person name="Culley D."/>
            <person name="Daum C."/>
            <person name="Ezra D."/>
            <person name="Gonzalez J."/>
            <person name="Henrissat B."/>
            <person name="Kuo A."/>
            <person name="Liang C."/>
            <person name="Lipzen A."/>
            <person name="Lutzoni F."/>
            <person name="Magnuson J."/>
            <person name="Mondo S."/>
            <person name="Nolan M."/>
            <person name="Ohm R."/>
            <person name="Pangilinan J."/>
            <person name="Park H.-J."/>
            <person name="Ramirez L."/>
            <person name="Alfaro M."/>
            <person name="Sun H."/>
            <person name="Tritt A."/>
            <person name="Yoshinaga Y."/>
            <person name="Zwiers L.-H."/>
            <person name="Turgeon B."/>
            <person name="Goodwin S."/>
            <person name="Spatafora J."/>
            <person name="Crous P."/>
            <person name="Grigoriev I."/>
        </authorList>
    </citation>
    <scope>NUCLEOTIDE SEQUENCE</scope>
    <source>
        <strain evidence="1">Tuck. ex Michener</strain>
    </source>
</reference>
<dbReference type="AlphaFoldDB" id="A0A6A6HGH4"/>
<keyword evidence="2" id="KW-1185">Reference proteome</keyword>
<sequence length="66" mass="7467">MEPEGYQPVKHHGTGVDSDELTYESYLLPLEEAMRKLRGSVSADVVRRAWEGIQLRTKMEEATTSS</sequence>
<protein>
    <submittedName>
        <fullName evidence="1">Uncharacterized protein</fullName>
    </submittedName>
</protein>
<gene>
    <name evidence="1" type="ORF">EV356DRAFT_496794</name>
</gene>
<evidence type="ECO:0000313" key="1">
    <source>
        <dbReference type="EMBL" id="KAF2237226.1"/>
    </source>
</evidence>